<reference evidence="2 3" key="1">
    <citation type="submission" date="2022-10" db="EMBL/GenBank/DDBJ databases">
        <title>The complete genomes of actinobacterial strains from the NBC collection.</title>
        <authorList>
            <person name="Joergensen T.S."/>
            <person name="Alvarez Arevalo M."/>
            <person name="Sterndorff E.B."/>
            <person name="Faurdal D."/>
            <person name="Vuksanovic O."/>
            <person name="Mourched A.-S."/>
            <person name="Charusanti P."/>
            <person name="Shaw S."/>
            <person name="Blin K."/>
            <person name="Weber T."/>
        </authorList>
    </citation>
    <scope>NUCLEOTIDE SEQUENCE [LARGE SCALE GENOMIC DNA]</scope>
    <source>
        <strain evidence="2 3">NBC_01247</strain>
    </source>
</reference>
<feature type="transmembrane region" description="Helical" evidence="1">
    <location>
        <begin position="81"/>
        <end position="101"/>
    </location>
</feature>
<evidence type="ECO:0000256" key="1">
    <source>
        <dbReference type="SAM" id="Phobius"/>
    </source>
</evidence>
<keyword evidence="1" id="KW-0812">Transmembrane</keyword>
<name>A0ABZ1W3L2_9ACTN</name>
<keyword evidence="1" id="KW-1133">Transmembrane helix</keyword>
<proteinExistence type="predicted"/>
<organism evidence="2 3">
    <name type="scientific">Kitasatospora herbaricolor</name>
    <dbReference type="NCBI Taxonomy" id="68217"/>
    <lineage>
        <taxon>Bacteria</taxon>
        <taxon>Bacillati</taxon>
        <taxon>Actinomycetota</taxon>
        <taxon>Actinomycetes</taxon>
        <taxon>Kitasatosporales</taxon>
        <taxon>Streptomycetaceae</taxon>
        <taxon>Kitasatospora</taxon>
    </lineage>
</organism>
<dbReference type="PANTHER" id="PTHR34989:SF1">
    <property type="entry name" value="PROTEIN HDED"/>
    <property type="match status" value="1"/>
</dbReference>
<evidence type="ECO:0000313" key="3">
    <source>
        <dbReference type="Proteomes" id="UP001432014"/>
    </source>
</evidence>
<dbReference type="InterPro" id="IPR052712">
    <property type="entry name" value="Acid_resist_chaperone_HdeD"/>
</dbReference>
<dbReference type="RefSeq" id="WP_286157962.1">
    <property type="nucleotide sequence ID" value="NZ_CP108460.1"/>
</dbReference>
<dbReference type="Proteomes" id="UP001432014">
    <property type="component" value="Chromosome"/>
</dbReference>
<feature type="transmembrane region" description="Helical" evidence="1">
    <location>
        <begin position="138"/>
        <end position="158"/>
    </location>
</feature>
<feature type="transmembrane region" description="Helical" evidence="1">
    <location>
        <begin position="107"/>
        <end position="126"/>
    </location>
</feature>
<feature type="transmembrane region" description="Helical" evidence="1">
    <location>
        <begin position="49"/>
        <end position="69"/>
    </location>
</feature>
<keyword evidence="1" id="KW-0472">Membrane</keyword>
<keyword evidence="3" id="KW-1185">Reference proteome</keyword>
<dbReference type="Pfam" id="PF03729">
    <property type="entry name" value="DUF308"/>
    <property type="match status" value="2"/>
</dbReference>
<accession>A0ABZ1W3L2</accession>
<feature type="transmembrane region" description="Helical" evidence="1">
    <location>
        <begin position="23"/>
        <end position="43"/>
    </location>
</feature>
<feature type="transmembrane region" description="Helical" evidence="1">
    <location>
        <begin position="164"/>
        <end position="186"/>
    </location>
</feature>
<gene>
    <name evidence="2" type="ORF">OG469_07760</name>
</gene>
<protein>
    <submittedName>
        <fullName evidence="2">DUF308 domain-containing protein</fullName>
    </submittedName>
</protein>
<dbReference type="InterPro" id="IPR005325">
    <property type="entry name" value="DUF308_memb"/>
</dbReference>
<dbReference type="EMBL" id="CP108482">
    <property type="protein sequence ID" value="WUS55415.1"/>
    <property type="molecule type" value="Genomic_DNA"/>
</dbReference>
<dbReference type="PANTHER" id="PTHR34989">
    <property type="entry name" value="PROTEIN HDED"/>
    <property type="match status" value="1"/>
</dbReference>
<sequence length="201" mass="20701">MTTAPRPDQADPQDWLAVVGRSWSWTLGFGVLTAVAGILMLSWPEGTARVVAVIIGLQLLVAGVVRFVTAFTHDTSGGARVLYVLLALLSVLAGVLCLRHQLQTVGFLALVVGAYWLLGGILALYVAIAGRGLPGRGLAGFLGALGILAGIVVLSYPVESAIALARLIGLWLLLLGLFEAGSALVLRHAARSASRAGAAAG</sequence>
<evidence type="ECO:0000313" key="2">
    <source>
        <dbReference type="EMBL" id="WUS55415.1"/>
    </source>
</evidence>